<organism evidence="5 6">
    <name type="scientific">Candidatus Mesenet longicola</name>
    <dbReference type="NCBI Taxonomy" id="1892558"/>
    <lineage>
        <taxon>Bacteria</taxon>
        <taxon>Pseudomonadati</taxon>
        <taxon>Pseudomonadota</taxon>
        <taxon>Alphaproteobacteria</taxon>
        <taxon>Rickettsiales</taxon>
        <taxon>Anaplasmataceae</taxon>
        <taxon>Candidatus Mesenet</taxon>
    </lineage>
</organism>
<name>A0A8J3HUQ2_9RICK</name>
<dbReference type="NCBIfam" id="TIGR01760">
    <property type="entry name" value="tape_meas_TP901"/>
    <property type="match status" value="1"/>
</dbReference>
<keyword evidence="6" id="KW-1185">Reference proteome</keyword>
<proteinExistence type="predicted"/>
<dbReference type="PANTHER" id="PTHR37813:SF1">
    <property type="entry name" value="FELS-2 PROPHAGE PROTEIN"/>
    <property type="match status" value="1"/>
</dbReference>
<evidence type="ECO:0000259" key="4">
    <source>
        <dbReference type="Pfam" id="PF10145"/>
    </source>
</evidence>
<sequence>MSILSIKIGAVLDGSFSSTMAGSSSQLSRLGSTIRQLDLSMQSASKFKQLTRDSLIAKKSWKDLEGQVKSLAKQMKLSENPSKTLKAEFDKVKLSTSKAKAAYLHKREALHQLNLEIRKSGQNIESLIRNQLKLGASTEKLRSRYHALGLVIKKQQEVLAQRTNLRSQMVDAVALGVTLAAPFKVAIDFESAMADVKKVVEFKIKNEATDFANKLKEMSRTIPLSAAELAQIAASGGQLGIAKENLTQFTEIVAKMATAFDMTAEEAGDAIAKLSNVYNIGIDKMGKVGDVINHLSDNTAAKAKEMVATLNMIGGTAKQFGLDVNQASSLANSFISLGKQPAKAATAINAMLSKLQTAGEQSREFQETLEEMELSVEELEEAIKSNAQGALMKFLAALEKIDSQERSKILYRLFGLEYQDDIALLVGSLDKYKKAIELVAQERDYENSMQKEFDNRASTTANNLQLLKNSIAEVGMNLGSVMLPTLNTITGALKAISANIAQFAERYPKITTVVMGVTTALISFKIAVIGLGYALTFIKGGALALAAIMHGPLTLAFTALSSSVFPAVVMGLRAITLAVMSNPIGLLVAGLVTGAALVIANWEKVKSFFASFWEYIKSIIKPIGEAFAWIGNTVVSPLKSVVGKKLSENSPLKEFEKRRSLLNENDISKNSTLKSINSPLNNSVLTELSRNKDFKINSVIEEKKFAENNSKDDTDKIFKELIKSKFENKEEKTFNKTQHITNNYNISIKAEPNQDTRSLADEVIRRIREQARGALFDIVEEVY</sequence>
<evidence type="ECO:0000256" key="3">
    <source>
        <dbReference type="SAM" id="Phobius"/>
    </source>
</evidence>
<dbReference type="Pfam" id="PF10145">
    <property type="entry name" value="PhageMin_Tail"/>
    <property type="match status" value="1"/>
</dbReference>
<dbReference type="InterPro" id="IPR010090">
    <property type="entry name" value="Phage_tape_meas"/>
</dbReference>
<evidence type="ECO:0000256" key="1">
    <source>
        <dbReference type="ARBA" id="ARBA00022612"/>
    </source>
</evidence>
<keyword evidence="2" id="KW-0175">Coiled coil</keyword>
<dbReference type="EMBL" id="BNGU01000012">
    <property type="protein sequence ID" value="GHM59415.1"/>
    <property type="molecule type" value="Genomic_DNA"/>
</dbReference>
<evidence type="ECO:0000313" key="6">
    <source>
        <dbReference type="Proteomes" id="UP000637906"/>
    </source>
</evidence>
<feature type="transmembrane region" description="Helical" evidence="3">
    <location>
        <begin position="584"/>
        <end position="602"/>
    </location>
</feature>
<evidence type="ECO:0000313" key="5">
    <source>
        <dbReference type="EMBL" id="GHM59415.1"/>
    </source>
</evidence>
<feature type="transmembrane region" description="Helical" evidence="3">
    <location>
        <begin position="542"/>
        <end position="564"/>
    </location>
</feature>
<dbReference type="Proteomes" id="UP000637906">
    <property type="component" value="Unassembled WGS sequence"/>
</dbReference>
<dbReference type="PANTHER" id="PTHR37813">
    <property type="entry name" value="FELS-2 PROPHAGE PROTEIN"/>
    <property type="match status" value="1"/>
</dbReference>
<gene>
    <name evidence="5" type="ORF">sL5_04080</name>
</gene>
<keyword evidence="3" id="KW-0472">Membrane</keyword>
<feature type="transmembrane region" description="Helical" evidence="3">
    <location>
        <begin position="513"/>
        <end position="535"/>
    </location>
</feature>
<feature type="domain" description="Phage tail tape measure protein" evidence="4">
    <location>
        <begin position="213"/>
        <end position="415"/>
    </location>
</feature>
<evidence type="ECO:0000256" key="2">
    <source>
        <dbReference type="SAM" id="Coils"/>
    </source>
</evidence>
<keyword evidence="3" id="KW-0812">Transmembrane</keyword>
<keyword evidence="1" id="KW-1188">Viral release from host cell</keyword>
<feature type="coiled-coil region" evidence="2">
    <location>
        <begin position="355"/>
        <end position="389"/>
    </location>
</feature>
<dbReference type="AlphaFoldDB" id="A0A8J3HUQ2"/>
<comment type="caution">
    <text evidence="5">The sequence shown here is derived from an EMBL/GenBank/DDBJ whole genome shotgun (WGS) entry which is preliminary data.</text>
</comment>
<reference evidence="5 6" key="1">
    <citation type="journal article" date="2021" name="Microb. Ecol.">
        <title>Candidatus Mesenet longicola: Novel Endosymbionts of Brontispa longissima that Induce Cytoplasmic Incompatibility.</title>
        <authorList>
            <person name="Takano S."/>
            <person name="Gotoh Y."/>
            <person name="Hayashi T."/>
        </authorList>
    </citation>
    <scope>NUCLEOTIDE SEQUENCE [LARGE SCALE GENOMIC DNA]</scope>
    <source>
        <strain evidence="5">L5</strain>
    </source>
</reference>
<keyword evidence="3" id="KW-1133">Transmembrane helix</keyword>
<protein>
    <recommendedName>
        <fullName evidence="4">Phage tail tape measure protein domain-containing protein</fullName>
    </recommendedName>
</protein>
<accession>A0A8J3HUQ2</accession>